<keyword evidence="2" id="KW-1185">Reference proteome</keyword>
<name>A0A517LMU6_9PEZI</name>
<gene>
    <name evidence="1" type="ORF">FKW77_004007</name>
</gene>
<sequence>MDAPMNAIPYDTYSDRDIWTHVSVRISLLQKFFWTRKGDEIKARRSADYPDPGSEVSESLIDAHRSCTKFPPLLALLQVMKDWQFVVFDNLPLSLRPNKSIDFELDWDINVLNTLSYRRTTEVFWGQEDNLIVRVRVLVQWLVDLAQRIHGIQHLEYQTETLTLADQKTKKSIAGFPPRPKPVGISEIAEHANLDRKVVDNLKKALDEGKKYRIEIAQNGVLMAMESLRAIAIIFLEQTEELRWRRQ</sequence>
<reference evidence="1 2" key="1">
    <citation type="submission" date="2019-07" db="EMBL/GenBank/DDBJ databases">
        <title>Finished genome of Venturia effusa.</title>
        <authorList>
            <person name="Young C.A."/>
            <person name="Cox M.P."/>
            <person name="Ganley A.R.D."/>
            <person name="David W.J."/>
        </authorList>
    </citation>
    <scope>NUCLEOTIDE SEQUENCE [LARGE SCALE GENOMIC DNA]</scope>
    <source>
        <strain evidence="2">albino</strain>
    </source>
</reference>
<accession>A0A517LMU6</accession>
<dbReference type="EMBL" id="CP042200">
    <property type="protein sequence ID" value="QDS76896.1"/>
    <property type="molecule type" value="Genomic_DNA"/>
</dbReference>
<evidence type="ECO:0000313" key="2">
    <source>
        <dbReference type="Proteomes" id="UP000316270"/>
    </source>
</evidence>
<proteinExistence type="predicted"/>
<dbReference type="Proteomes" id="UP000316270">
    <property type="component" value="Chromosome 16"/>
</dbReference>
<evidence type="ECO:0000313" key="1">
    <source>
        <dbReference type="EMBL" id="QDS76896.1"/>
    </source>
</evidence>
<organism evidence="1 2">
    <name type="scientific">Venturia effusa</name>
    <dbReference type="NCBI Taxonomy" id="50376"/>
    <lineage>
        <taxon>Eukaryota</taxon>
        <taxon>Fungi</taxon>
        <taxon>Dikarya</taxon>
        <taxon>Ascomycota</taxon>
        <taxon>Pezizomycotina</taxon>
        <taxon>Dothideomycetes</taxon>
        <taxon>Pleosporomycetidae</taxon>
        <taxon>Venturiales</taxon>
        <taxon>Venturiaceae</taxon>
        <taxon>Venturia</taxon>
    </lineage>
</organism>
<dbReference type="AlphaFoldDB" id="A0A517LMU6"/>
<protein>
    <submittedName>
        <fullName evidence="1">Uncharacterized protein</fullName>
    </submittedName>
</protein>